<evidence type="ECO:0000313" key="2">
    <source>
        <dbReference type="Proteomes" id="UP001320706"/>
    </source>
</evidence>
<evidence type="ECO:0000313" key="1">
    <source>
        <dbReference type="EMBL" id="KAK8207617.1"/>
    </source>
</evidence>
<name>A0ACC3SF99_9PEZI</name>
<dbReference type="EMBL" id="JAMKPW020000021">
    <property type="protein sequence ID" value="KAK8207617.1"/>
    <property type="molecule type" value="Genomic_DNA"/>
</dbReference>
<sequence length="748" mass="83217">MNMSPPEGEKGRQANRPRPAKERPCDACRRRKSRCVKEEGQEMCVLCKFHNQECTYVQEPIARKRKPPTDNVNGEVPKKSRTGRQGSGSGPILEEYDDHESPTLLKRTLGLQNKHHSQFVGSTAPFASYHPVLLDANMASGPDLPSVGCREVDTGTFFFIHSDADTEGLDSEPDRREAIERLIQPHGEALVKLYFRIVHPSFPILHKGVWLEKYARSVLEFTPASLASVYSLASNYWTFCDELANVPKPDMAAVWKLGMDSFESNVYRPKLSTVQCGLLLSQYQSSEGMPMHHGSRSKLTAHLVSLAYGLGLHLDPARWDCPQWEIGLRRRLAWSLFMQDKWLALHEGRPPLIQAHNWAVQDVAISDFPEITEDDEEGSSEVGKGRIVFTEFIALTKILSDVLDQIFSLRAAQEIANSPSPINTLLQKVKPLQIQLREWFSSLPESLRMETPTAMKLSSTGYLRLAYLAVEVSIHRRIILALSHPTPTNSTPTDLHLLTVIRAAAQERFLSALAFVDGLKAQHLTSFWYCGSSACLMLIASFGHLLLNTAVSEQERRWYEVKLREFKWTLKVNCEAGAKFMRPALGALSLQGPSIGPGSGGSAPTASAGASNNAEMQQRMSAPLKNELGEGSPATVSSRSSFNITPMNMTDAQQVRMAMPTSASPQAWISPDYNFQNPNNLQPQQQQQRQDLMQGPQDPNAGLMQPQDHAAVLTPGLTPQFQDLADQGWYLPNFDHDGVQGFYSDMPG</sequence>
<protein>
    <submittedName>
        <fullName evidence="1">Fungal specific transcription factor</fullName>
    </submittedName>
</protein>
<gene>
    <name evidence="1" type="primary">DAL81_2</name>
    <name evidence="1" type="ORF">M8818_004271</name>
</gene>
<reference evidence="1" key="1">
    <citation type="submission" date="2024-02" db="EMBL/GenBank/DDBJ databases">
        <title>Metagenome Assembled Genome of Zalaria obscura JY119.</title>
        <authorList>
            <person name="Vighnesh L."/>
            <person name="Jagadeeshwari U."/>
            <person name="Venkata Ramana C."/>
            <person name="Sasikala C."/>
        </authorList>
    </citation>
    <scope>NUCLEOTIDE SEQUENCE</scope>
    <source>
        <strain evidence="1">JY119</strain>
    </source>
</reference>
<proteinExistence type="predicted"/>
<accession>A0ACC3SF99</accession>
<comment type="caution">
    <text evidence="1">The sequence shown here is derived from an EMBL/GenBank/DDBJ whole genome shotgun (WGS) entry which is preliminary data.</text>
</comment>
<keyword evidence="2" id="KW-1185">Reference proteome</keyword>
<organism evidence="1 2">
    <name type="scientific">Zalaria obscura</name>
    <dbReference type="NCBI Taxonomy" id="2024903"/>
    <lineage>
        <taxon>Eukaryota</taxon>
        <taxon>Fungi</taxon>
        <taxon>Dikarya</taxon>
        <taxon>Ascomycota</taxon>
        <taxon>Pezizomycotina</taxon>
        <taxon>Dothideomycetes</taxon>
        <taxon>Dothideomycetidae</taxon>
        <taxon>Dothideales</taxon>
        <taxon>Zalariaceae</taxon>
        <taxon>Zalaria</taxon>
    </lineage>
</organism>
<dbReference type="Proteomes" id="UP001320706">
    <property type="component" value="Unassembled WGS sequence"/>
</dbReference>